<comment type="subcellular location">
    <subcellularLocation>
        <location evidence="1 9">Nucleus</location>
    </subcellularLocation>
</comment>
<dbReference type="GO" id="GO:0008270">
    <property type="term" value="F:zinc ion binding"/>
    <property type="evidence" value="ECO:0007669"/>
    <property type="project" value="UniProtKB-KW"/>
</dbReference>
<feature type="domain" description="CID" evidence="13">
    <location>
        <begin position="563"/>
        <end position="695"/>
    </location>
</feature>
<reference evidence="14" key="1">
    <citation type="submission" date="2022-05" db="EMBL/GenBank/DDBJ databases">
        <title>The Musa troglodytarum L. genome provides insights into the mechanism of non-climacteric behaviour and enrichment of carotenoids.</title>
        <authorList>
            <person name="Wang J."/>
        </authorList>
    </citation>
    <scope>NUCLEOTIDE SEQUENCE</scope>
    <source>
        <tissue evidence="14">Leaf</tissue>
    </source>
</reference>
<dbReference type="InterPro" id="IPR008942">
    <property type="entry name" value="ENTH_VHS"/>
</dbReference>
<evidence type="ECO:0000256" key="10">
    <source>
        <dbReference type="SAM" id="MobiDB-lite"/>
    </source>
</evidence>
<dbReference type="PROSITE" id="PS51391">
    <property type="entry name" value="CID"/>
    <property type="match status" value="1"/>
</dbReference>
<feature type="region of interest" description="Disordered" evidence="10">
    <location>
        <begin position="818"/>
        <end position="898"/>
    </location>
</feature>
<dbReference type="SMART" id="SM00582">
    <property type="entry name" value="RPR"/>
    <property type="match status" value="1"/>
</dbReference>
<feature type="domain" description="CCT" evidence="12">
    <location>
        <begin position="437"/>
        <end position="479"/>
    </location>
</feature>
<accession>A0A9E7JFQ5</accession>
<proteinExistence type="inferred from homology"/>
<dbReference type="CDD" id="cd19821">
    <property type="entry name" value="Bbox1_BBX-like"/>
    <property type="match status" value="1"/>
</dbReference>
<evidence type="ECO:0000259" key="11">
    <source>
        <dbReference type="PROSITE" id="PS50119"/>
    </source>
</evidence>
<dbReference type="InterPro" id="IPR006569">
    <property type="entry name" value="CID_dom"/>
</dbReference>
<gene>
    <name evidence="14" type="ORF">MUK42_02199</name>
</gene>
<evidence type="ECO:0000256" key="6">
    <source>
        <dbReference type="ARBA" id="ARBA00022833"/>
    </source>
</evidence>
<evidence type="ECO:0000256" key="9">
    <source>
        <dbReference type="PROSITE-ProRule" id="PRU00357"/>
    </source>
</evidence>
<dbReference type="SUPFAM" id="SSF48464">
    <property type="entry name" value="ENTH/VHS domain"/>
    <property type="match status" value="1"/>
</dbReference>
<dbReference type="SMART" id="SM00336">
    <property type="entry name" value="BBOX"/>
    <property type="match status" value="2"/>
</dbReference>
<keyword evidence="5 8" id="KW-0863">Zinc-finger</keyword>
<dbReference type="Pfam" id="PF06203">
    <property type="entry name" value="CCT"/>
    <property type="match status" value="1"/>
</dbReference>
<evidence type="ECO:0000256" key="8">
    <source>
        <dbReference type="PROSITE-ProRule" id="PRU00024"/>
    </source>
</evidence>
<dbReference type="FunFam" id="1.25.40.90:FF:000018">
    <property type="entry name" value="ENTH/VHS family protein isoform 1"/>
    <property type="match status" value="1"/>
</dbReference>
<evidence type="ECO:0000259" key="13">
    <source>
        <dbReference type="PROSITE" id="PS51391"/>
    </source>
</evidence>
<keyword evidence="4" id="KW-0479">Metal-binding</keyword>
<keyword evidence="15" id="KW-1185">Reference proteome</keyword>
<feature type="domain" description="B box-type" evidence="11">
    <location>
        <begin position="69"/>
        <end position="111"/>
    </location>
</feature>
<dbReference type="CDD" id="cd16981">
    <property type="entry name" value="CID_RPRD_like"/>
    <property type="match status" value="1"/>
</dbReference>
<evidence type="ECO:0000256" key="4">
    <source>
        <dbReference type="ARBA" id="ARBA00022723"/>
    </source>
</evidence>
<evidence type="ECO:0000259" key="12">
    <source>
        <dbReference type="PROSITE" id="PS51017"/>
    </source>
</evidence>
<keyword evidence="6" id="KW-0862">Zinc</keyword>
<evidence type="ECO:0000313" key="14">
    <source>
        <dbReference type="EMBL" id="URD79201.1"/>
    </source>
</evidence>
<evidence type="ECO:0000256" key="7">
    <source>
        <dbReference type="ARBA" id="ARBA00023242"/>
    </source>
</evidence>
<dbReference type="Pfam" id="PF00643">
    <property type="entry name" value="zf-B_box"/>
    <property type="match status" value="1"/>
</dbReference>
<dbReference type="PANTHER" id="PTHR12460">
    <property type="entry name" value="CYCLIN-DEPENDENT KINASE INHIBITOR-RELATED PROTEIN"/>
    <property type="match status" value="1"/>
</dbReference>
<dbReference type="PROSITE" id="PS50119">
    <property type="entry name" value="ZF_BBOX"/>
    <property type="match status" value="2"/>
</dbReference>
<protein>
    <submittedName>
        <fullName evidence="14">Zinc finger protein</fullName>
    </submittedName>
</protein>
<feature type="region of interest" description="Disordered" evidence="10">
    <location>
        <begin position="978"/>
        <end position="1005"/>
    </location>
</feature>
<dbReference type="GO" id="GO:0031124">
    <property type="term" value="P:mRNA 3'-end processing"/>
    <property type="evidence" value="ECO:0007669"/>
    <property type="project" value="TreeGrafter"/>
</dbReference>
<dbReference type="InterPro" id="IPR049808">
    <property type="entry name" value="CONSTANS-like_Bbox1"/>
</dbReference>
<comment type="similarity">
    <text evidence="2">Belongs to the CONSTANS family.</text>
</comment>
<dbReference type="EMBL" id="CP097503">
    <property type="protein sequence ID" value="URD79201.1"/>
    <property type="molecule type" value="Genomic_DNA"/>
</dbReference>
<feature type="compositionally biased region" description="Pro residues" evidence="10">
    <location>
        <begin position="979"/>
        <end position="995"/>
    </location>
</feature>
<dbReference type="PANTHER" id="PTHR12460:SF23">
    <property type="entry name" value="ACTIN CYTOSKELETON-REGULATORY COMPLEX PROTEIN PAN1"/>
    <property type="match status" value="1"/>
</dbReference>
<dbReference type="InterPro" id="IPR010402">
    <property type="entry name" value="CCT_domain"/>
</dbReference>
<evidence type="ECO:0000256" key="5">
    <source>
        <dbReference type="ARBA" id="ARBA00022771"/>
    </source>
</evidence>
<keyword evidence="3" id="KW-0507">mRNA processing</keyword>
<organism evidence="14 15">
    <name type="scientific">Musa troglodytarum</name>
    <name type="common">fe'i banana</name>
    <dbReference type="NCBI Taxonomy" id="320322"/>
    <lineage>
        <taxon>Eukaryota</taxon>
        <taxon>Viridiplantae</taxon>
        <taxon>Streptophyta</taxon>
        <taxon>Embryophyta</taxon>
        <taxon>Tracheophyta</taxon>
        <taxon>Spermatophyta</taxon>
        <taxon>Magnoliopsida</taxon>
        <taxon>Liliopsida</taxon>
        <taxon>Zingiberales</taxon>
        <taxon>Musaceae</taxon>
        <taxon>Musa</taxon>
    </lineage>
</organism>
<dbReference type="PROSITE" id="PS51017">
    <property type="entry name" value="CCT"/>
    <property type="match status" value="1"/>
</dbReference>
<feature type="compositionally biased region" description="Pro residues" evidence="10">
    <location>
        <begin position="1069"/>
        <end position="1083"/>
    </location>
</feature>
<evidence type="ECO:0000256" key="2">
    <source>
        <dbReference type="ARBA" id="ARBA00010024"/>
    </source>
</evidence>
<evidence type="ECO:0000313" key="15">
    <source>
        <dbReference type="Proteomes" id="UP001055439"/>
    </source>
</evidence>
<dbReference type="OrthoDB" id="10069473at2759"/>
<evidence type="ECO:0000256" key="1">
    <source>
        <dbReference type="ARBA" id="ARBA00004123"/>
    </source>
</evidence>
<feature type="domain" description="B box-type" evidence="11">
    <location>
        <begin position="107"/>
        <end position="160"/>
    </location>
</feature>
<dbReference type="Gene3D" id="1.25.40.90">
    <property type="match status" value="1"/>
</dbReference>
<feature type="region of interest" description="Disordered" evidence="10">
    <location>
        <begin position="1050"/>
        <end position="1083"/>
    </location>
</feature>
<dbReference type="Pfam" id="PF04818">
    <property type="entry name" value="CID"/>
    <property type="match status" value="1"/>
</dbReference>
<evidence type="ECO:0000256" key="3">
    <source>
        <dbReference type="ARBA" id="ARBA00022664"/>
    </source>
</evidence>
<name>A0A9E7JFQ5_9LILI</name>
<dbReference type="InterPro" id="IPR000315">
    <property type="entry name" value="Znf_B-box"/>
</dbReference>
<feature type="compositionally biased region" description="Polar residues" evidence="10">
    <location>
        <begin position="862"/>
        <end position="875"/>
    </location>
</feature>
<dbReference type="GO" id="GO:0005634">
    <property type="term" value="C:nucleus"/>
    <property type="evidence" value="ECO:0007669"/>
    <property type="project" value="UniProtKB-SubCell"/>
</dbReference>
<dbReference type="AlphaFoldDB" id="A0A9E7JFQ5"/>
<keyword evidence="7 9" id="KW-0539">Nucleus</keyword>
<dbReference type="Proteomes" id="UP001055439">
    <property type="component" value="Chromosome 10"/>
</dbReference>
<sequence>MGAVVHKWWASAFPSRFPELKVSGLEGRVLLLIRRRRLVENDSSGEGLVLDTGMAEENGGVGGRLGVGCEYCGEAAATLFCRADAARLCVACDRHVHAANALSQKHVRSPICDNCGSQPAAARCAADGLAFCADCDWDSHGGGGDGGGGGHQHHHTRVPIEGFSGCPTALELAASWGLDLSVKEASHPPPLNAMPDQLFSNWSTMDSTLAVDPLFRDLYVPCAPKIPSLVRRQKNPQSKHPLFQQLMELAKTELTASAACDLSPSTPCQTGRGHEELGESQPMPYTSLLMLAPTELKGTDRLVEEEDLLWDCGPPEHAAQIWDFNLGRFRDQKESYALEFAYGTNNEGFMIKSYNDLLKENSFATTKLSTINTIAKWKHSLNYPAVKGPTATGNNTSTMIRPLVVSSHEHGSAGGAKQISFGEPLIGNEVAKEIKKLDNELLVKNRGDAMLRYDKRIRYESRKARADTRKRVKGRFVKSTEALDVGNVPLKIRTDSLVFSKEKKIGQNPNPSGISPKNAAILDSGSAPPPPAVDFACKITSRSAGPKVFWHFEFLNFRSGIMNGSFNGQILVDKLAKLNNTQQSIETLSHWCIFHMNKATQVVETWERQFYCSPREQRVSFLYLANDILQNSRRKGLEFINEFWKVLPDALTDVFGNGDDFGRKTVLRLVDIWDERKVFGSRGQILKEEISGRRLDNGNKNVKAIIYKSKQSSEFLEKIISSYDHVCDEDALFRKCQSAISIVDKVEKELGSDVEYGSINGSEVMGELQMQHRMLGECIEQLKAAELCRATLISYLKEALHEQEIKIEQVRHQLQEAESRYERATDASAQLNGEQPPAEQRTKESSLAFSETSPGFAPEATAGSSDEAQITSTRCTQEEPLTADINSSHSESEHRRTAAAEVAAKLTASASSAQMLCHVLSSLASEGVIGQANKEDFSSDNKRLKTENGVPSHVLLLQPPLQPPLPSLPHPQLQHQLPLLPPGTHPSPILEPLPPTSTSLPSAQPPPPPLITTQFMPSAAGPMTGMPYGYGSALPPLPNYPPMFGIHLGPSAPNPFHSVQASDGANPFAQPPLPAPPPPLTRQ</sequence>
<dbReference type="GO" id="GO:0000993">
    <property type="term" value="F:RNA polymerase II complex binding"/>
    <property type="evidence" value="ECO:0007669"/>
    <property type="project" value="TreeGrafter"/>
</dbReference>